<reference evidence="3" key="1">
    <citation type="submission" date="2015-02" db="EMBL/GenBank/DDBJ databases">
        <title>Draft Genome of Frankia sp. CpI1-S.</title>
        <authorList>
            <person name="Oshone R.T."/>
            <person name="Ngom M."/>
            <person name="Ghodhbane-Gtari F."/>
            <person name="Gtari M."/>
            <person name="Morris K."/>
            <person name="Thomas K."/>
            <person name="Sen A."/>
            <person name="Tisa L.S."/>
        </authorList>
    </citation>
    <scope>NUCLEOTIDE SEQUENCE [LARGE SCALE GENOMIC DNA]</scope>
    <source>
        <strain evidence="3">CpI1-S</strain>
    </source>
</reference>
<dbReference type="AlphaFoldDB" id="A0A0D8BCY6"/>
<organism evidence="2 3">
    <name type="scientific">Frankia torreyi</name>
    <dbReference type="NCBI Taxonomy" id="1856"/>
    <lineage>
        <taxon>Bacteria</taxon>
        <taxon>Bacillati</taxon>
        <taxon>Actinomycetota</taxon>
        <taxon>Actinomycetes</taxon>
        <taxon>Frankiales</taxon>
        <taxon>Frankiaceae</taxon>
        <taxon>Frankia</taxon>
    </lineage>
</organism>
<dbReference type="PIRSF" id="PIRSF000429">
    <property type="entry name" value="Ac-CoA_Ac_transf"/>
    <property type="match status" value="1"/>
</dbReference>
<dbReference type="OrthoDB" id="9785768at2"/>
<keyword evidence="2" id="KW-0808">Transferase</keyword>
<dbReference type="PANTHER" id="PTHR42870">
    <property type="entry name" value="ACETYL-COA C-ACETYLTRANSFERASE"/>
    <property type="match status" value="1"/>
</dbReference>
<dbReference type="Proteomes" id="UP000032545">
    <property type="component" value="Unassembled WGS sequence"/>
</dbReference>
<dbReference type="Pfam" id="PF22691">
    <property type="entry name" value="Thiolase_C_1"/>
    <property type="match status" value="1"/>
</dbReference>
<keyword evidence="3" id="KW-1185">Reference proteome</keyword>
<dbReference type="RefSeq" id="WP_044886433.1">
    <property type="nucleotide sequence ID" value="NZ_JYFN01000031.1"/>
</dbReference>
<evidence type="ECO:0000259" key="1">
    <source>
        <dbReference type="Pfam" id="PF22691"/>
    </source>
</evidence>
<evidence type="ECO:0000313" key="2">
    <source>
        <dbReference type="EMBL" id="KJE21809.1"/>
    </source>
</evidence>
<dbReference type="PANTHER" id="PTHR42870:SF1">
    <property type="entry name" value="NON-SPECIFIC LIPID-TRANSFER PROTEIN-LIKE 2"/>
    <property type="match status" value="1"/>
</dbReference>
<dbReference type="CDD" id="cd00829">
    <property type="entry name" value="SCP-x_thiolase"/>
    <property type="match status" value="1"/>
</dbReference>
<feature type="domain" description="Thiolase C-terminal" evidence="1">
    <location>
        <begin position="262"/>
        <end position="382"/>
    </location>
</feature>
<evidence type="ECO:0000313" key="3">
    <source>
        <dbReference type="Proteomes" id="UP000032545"/>
    </source>
</evidence>
<dbReference type="InterPro" id="IPR002155">
    <property type="entry name" value="Thiolase"/>
</dbReference>
<reference evidence="2 3" key="2">
    <citation type="journal article" date="2016" name="Genome Announc.">
        <title>Permanent Draft Genome Sequences for Two Variants of Frankia sp. Strain CpI1, the First Frankia Strain Isolated from Root Nodules of Comptonia peregrina.</title>
        <authorList>
            <person name="Oshone R."/>
            <person name="Hurst S.G.IV."/>
            <person name="Abebe-Akele F."/>
            <person name="Simpson S."/>
            <person name="Morris K."/>
            <person name="Thomas W.K."/>
            <person name="Tisa L.S."/>
        </authorList>
    </citation>
    <scope>NUCLEOTIDE SEQUENCE [LARGE SCALE GENOMIC DNA]</scope>
    <source>
        <strain evidence="3">CpI1-S</strain>
    </source>
</reference>
<name>A0A0D8BCY6_9ACTN</name>
<proteinExistence type="predicted"/>
<dbReference type="InterPro" id="IPR016039">
    <property type="entry name" value="Thiolase-like"/>
</dbReference>
<accession>A0A0D8BCY6</accession>
<dbReference type="EMBL" id="JYFN01000031">
    <property type="protein sequence ID" value="KJE21809.1"/>
    <property type="molecule type" value="Genomic_DNA"/>
</dbReference>
<comment type="caution">
    <text evidence="2">The sequence shown here is derived from an EMBL/GenBank/DDBJ whole genome shotgun (WGS) entry which is preliminary data.</text>
</comment>
<dbReference type="InterPro" id="IPR055140">
    <property type="entry name" value="Thiolase_C_2"/>
</dbReference>
<gene>
    <name evidence="2" type="ORF">FF36_03862</name>
</gene>
<dbReference type="Gene3D" id="3.40.47.10">
    <property type="match status" value="1"/>
</dbReference>
<dbReference type="GO" id="GO:0016747">
    <property type="term" value="F:acyltransferase activity, transferring groups other than amino-acyl groups"/>
    <property type="evidence" value="ECO:0007669"/>
    <property type="project" value="InterPro"/>
</dbReference>
<sequence length="388" mass="39163">MAPPLEPAVVGLGLTSMSLSAGGVPVDLAIEAVASALADAGLTARDVDGLLVNSSQGVRPDRLGVALARQGGLGDLRLLEHVEIKGATAVAMIQRAVLAIRAGLASTVVCVFADAPLRAGGTSGSTYAHSGGNDGARGLERASGVLGSVPTYALLASRYFAVSGGDPEDLCAVAVSTRAWALGNPDAVVRKPLDAEGYFASRMISTPLRVLDCARPVNGAVALVVSGAATPGPAPRIHVRGMGQAHPMRRRRAPGESWFGGGRAAVDGALAMAGLTRADLDVIELYDPFSVVTLLLLEEYGLVEPGQAGKVVRSGATAPGGDLPVNTGGGQLSGFYLQGMTPLAEAVVQLRGAGGARQVPGASTALVGGIGGRVDHHACLILDLEPSR</sequence>
<protein>
    <submittedName>
        <fullName evidence="2">Acetyl-CoA acetyltransferase</fullName>
    </submittedName>
</protein>
<dbReference type="PATRIC" id="fig|1502723.3.peg.3537"/>
<dbReference type="SUPFAM" id="SSF53901">
    <property type="entry name" value="Thiolase-like"/>
    <property type="match status" value="2"/>
</dbReference>